<sequence>MKIILIGSDPSSLLVFNHLSEKGYLVGVCTESEEFKNNYFSTIETVDSFALNRSNIQSDFPNWLQTKNPDLILVCGLGLKLTKDILSIPKLGCFNIHFGKLPENRGPDPLFWSIKNGDPETAISIHQMDAGWDTGKIVISQTIPIILGETAGMLNSKMSYQLPDLMDKMLSKVKNELTSVEQSTKGKIQYNKRPIEQDITIDWENQNADDIERLINACNPKYGGATTYYQGAKIKILEVSPVENQTPLFGRTPGEIVHAHPQEGLFICCRYGQLLRLNVISTDAGILSGTKYVNLGLKPGQLFTTTNSVQQKSTIDNNY</sequence>
<reference evidence="3 4" key="1">
    <citation type="submission" date="2019-02" db="EMBL/GenBank/DDBJ databases">
        <title>Genomic Encyclopedia of Type Strains, Phase IV (KMG-IV): sequencing the most valuable type-strain genomes for metagenomic binning, comparative biology and taxonomic classification.</title>
        <authorList>
            <person name="Goeker M."/>
        </authorList>
    </citation>
    <scope>NUCLEOTIDE SEQUENCE [LARGE SCALE GENOMIC DNA]</scope>
    <source>
        <strain evidence="3 4">DSM 17196</strain>
    </source>
</reference>
<dbReference type="EMBL" id="SGXE01000001">
    <property type="protein sequence ID" value="RZS98941.1"/>
    <property type="molecule type" value="Genomic_DNA"/>
</dbReference>
<gene>
    <name evidence="3" type="ORF">EV197_0143</name>
</gene>
<organism evidence="3 4">
    <name type="scientific">Aquimarina brevivitae</name>
    <dbReference type="NCBI Taxonomy" id="323412"/>
    <lineage>
        <taxon>Bacteria</taxon>
        <taxon>Pseudomonadati</taxon>
        <taxon>Bacteroidota</taxon>
        <taxon>Flavobacteriia</taxon>
        <taxon>Flavobacteriales</taxon>
        <taxon>Flavobacteriaceae</taxon>
        <taxon>Aquimarina</taxon>
    </lineage>
</organism>
<evidence type="ECO:0000313" key="3">
    <source>
        <dbReference type="EMBL" id="RZS98941.1"/>
    </source>
</evidence>
<dbReference type="OrthoDB" id="1092294at2"/>
<keyword evidence="4" id="KW-1185">Reference proteome</keyword>
<evidence type="ECO:0000259" key="2">
    <source>
        <dbReference type="Pfam" id="PF02911"/>
    </source>
</evidence>
<dbReference type="Pfam" id="PF02911">
    <property type="entry name" value="Formyl_trans_C"/>
    <property type="match status" value="1"/>
</dbReference>
<dbReference type="GO" id="GO:0005829">
    <property type="term" value="C:cytosol"/>
    <property type="evidence" value="ECO:0007669"/>
    <property type="project" value="TreeGrafter"/>
</dbReference>
<dbReference type="GO" id="GO:0004479">
    <property type="term" value="F:methionyl-tRNA formyltransferase activity"/>
    <property type="evidence" value="ECO:0007669"/>
    <property type="project" value="TreeGrafter"/>
</dbReference>
<feature type="domain" description="Formyl transferase N-terminal" evidence="1">
    <location>
        <begin position="50"/>
        <end position="160"/>
    </location>
</feature>
<dbReference type="Proteomes" id="UP000292262">
    <property type="component" value="Unassembled WGS sequence"/>
</dbReference>
<comment type="caution">
    <text evidence="3">The sequence shown here is derived from an EMBL/GenBank/DDBJ whole genome shotgun (WGS) entry which is preliminary data.</text>
</comment>
<dbReference type="InterPro" id="IPR036477">
    <property type="entry name" value="Formyl_transf_N_sf"/>
</dbReference>
<name>A0A4Q7PES9_9FLAO</name>
<dbReference type="SUPFAM" id="SSF50486">
    <property type="entry name" value="FMT C-terminal domain-like"/>
    <property type="match status" value="1"/>
</dbReference>
<dbReference type="SUPFAM" id="SSF53328">
    <property type="entry name" value="Formyltransferase"/>
    <property type="match status" value="1"/>
</dbReference>
<dbReference type="PANTHER" id="PTHR11138">
    <property type="entry name" value="METHIONYL-TRNA FORMYLTRANSFERASE"/>
    <property type="match status" value="1"/>
</dbReference>
<accession>A0A4Q7PES9</accession>
<dbReference type="InterPro" id="IPR011034">
    <property type="entry name" value="Formyl_transferase-like_C_sf"/>
</dbReference>
<feature type="domain" description="Formyl transferase C-terminal" evidence="2">
    <location>
        <begin position="197"/>
        <end position="282"/>
    </location>
</feature>
<dbReference type="PANTHER" id="PTHR11138:SF5">
    <property type="entry name" value="METHIONYL-TRNA FORMYLTRANSFERASE, MITOCHONDRIAL"/>
    <property type="match status" value="1"/>
</dbReference>
<protein>
    <submittedName>
        <fullName evidence="3">Methionyl-tRNA formyltransferase</fullName>
    </submittedName>
</protein>
<dbReference type="Gene3D" id="3.40.50.12230">
    <property type="match status" value="1"/>
</dbReference>
<evidence type="ECO:0000313" key="4">
    <source>
        <dbReference type="Proteomes" id="UP000292262"/>
    </source>
</evidence>
<dbReference type="InterPro" id="IPR002376">
    <property type="entry name" value="Formyl_transf_N"/>
</dbReference>
<evidence type="ECO:0000259" key="1">
    <source>
        <dbReference type="Pfam" id="PF00551"/>
    </source>
</evidence>
<dbReference type="InterPro" id="IPR005793">
    <property type="entry name" value="Formyl_trans_C"/>
</dbReference>
<dbReference type="AlphaFoldDB" id="A0A4Q7PES9"/>
<keyword evidence="3" id="KW-0808">Transferase</keyword>
<proteinExistence type="predicted"/>
<dbReference type="Pfam" id="PF00551">
    <property type="entry name" value="Formyl_trans_N"/>
    <property type="match status" value="1"/>
</dbReference>